<evidence type="ECO:0000256" key="2">
    <source>
        <dbReference type="ARBA" id="ARBA00007362"/>
    </source>
</evidence>
<evidence type="ECO:0000256" key="8">
    <source>
        <dbReference type="SAM" id="Phobius"/>
    </source>
</evidence>
<organism evidence="10 11">
    <name type="scientific">Geodermatophilus maliterrae</name>
    <dbReference type="NCBI Taxonomy" id="3162531"/>
    <lineage>
        <taxon>Bacteria</taxon>
        <taxon>Bacillati</taxon>
        <taxon>Actinomycetota</taxon>
        <taxon>Actinomycetes</taxon>
        <taxon>Geodermatophilales</taxon>
        <taxon>Geodermatophilaceae</taxon>
        <taxon>Geodermatophilus</taxon>
    </lineage>
</organism>
<evidence type="ECO:0000256" key="6">
    <source>
        <dbReference type="ARBA" id="ARBA00023136"/>
    </source>
</evidence>
<keyword evidence="11" id="KW-1185">Reference proteome</keyword>
<feature type="transmembrane region" description="Helical" evidence="8">
    <location>
        <begin position="160"/>
        <end position="183"/>
    </location>
</feature>
<comment type="caution">
    <text evidence="10">The sequence shown here is derived from an EMBL/GenBank/DDBJ whole genome shotgun (WGS) entry which is preliminary data.</text>
</comment>
<protein>
    <submittedName>
        <fullName evidence="10">DMT family transporter</fullName>
    </submittedName>
</protein>
<sequence>MLHTKRRPRWSVRFSRQELALVAVTAVWGTTFLVVHLAVQHGGPLLFVGLRFLAAGAISAVIFRRTLKGLTRRELGAGAAIGVTIFGGYALQTVGLQTIPSSTSAFLTALYVPLVPLLQWAVFRRAPRPAAWAGVALAFTGLVLLADPGSAGLTLSAGEVLTLVSTVAIAAEIVLIGLFAGTVDLGRVTVVQLLVGGALSVAMVPVVGEAVPSSSWLWLAAAIGLGAASCLIQITMNWAQQSVSPTRATVIYAGEPVWGGIIGRLAGDRLPGLAVVGAALIVAGVLVSELEPRSRQPQPAPRPARVDGVTAFTDSSDQAGVS</sequence>
<comment type="similarity">
    <text evidence="2">Belongs to the EamA transporter family.</text>
</comment>
<dbReference type="InterPro" id="IPR037185">
    <property type="entry name" value="EmrE-like"/>
</dbReference>
<dbReference type="Proteomes" id="UP001560045">
    <property type="component" value="Unassembled WGS sequence"/>
</dbReference>
<keyword evidence="6 8" id="KW-0472">Membrane</keyword>
<feature type="transmembrane region" description="Helical" evidence="8">
    <location>
        <begin position="130"/>
        <end position="148"/>
    </location>
</feature>
<feature type="transmembrane region" description="Helical" evidence="8">
    <location>
        <begin position="104"/>
        <end position="123"/>
    </location>
</feature>
<dbReference type="PANTHER" id="PTHR42920">
    <property type="entry name" value="OS03G0707200 PROTEIN-RELATED"/>
    <property type="match status" value="1"/>
</dbReference>
<reference evidence="10 11" key="1">
    <citation type="submission" date="2024-06" db="EMBL/GenBank/DDBJ databases">
        <title>Draft genome sequence of Geodermatophilus badlandi, a novel member of the Geodermatophilaceae isolated from badland sedimentary rocks in the Red desert, Wyoming, USA.</title>
        <authorList>
            <person name="Ben Tekaya S."/>
            <person name="Nouioui I."/>
            <person name="Flores G.M."/>
            <person name="Shaal M.N."/>
            <person name="Bredoire F."/>
            <person name="Basile F."/>
            <person name="Van Diepen L."/>
            <person name="Ward N.L."/>
        </authorList>
    </citation>
    <scope>NUCLEOTIDE SEQUENCE [LARGE SCALE GENOMIC DNA]</scope>
    <source>
        <strain evidence="10 11">WL48A</strain>
    </source>
</reference>
<evidence type="ECO:0000256" key="1">
    <source>
        <dbReference type="ARBA" id="ARBA00004651"/>
    </source>
</evidence>
<feature type="domain" description="EamA" evidence="9">
    <location>
        <begin position="19"/>
        <end position="145"/>
    </location>
</feature>
<feature type="transmembrane region" description="Helical" evidence="8">
    <location>
        <begin position="45"/>
        <end position="63"/>
    </location>
</feature>
<keyword evidence="5 8" id="KW-1133">Transmembrane helix</keyword>
<dbReference type="EMBL" id="JBFNXQ010000122">
    <property type="protein sequence ID" value="MEX5721348.1"/>
    <property type="molecule type" value="Genomic_DNA"/>
</dbReference>
<evidence type="ECO:0000256" key="4">
    <source>
        <dbReference type="ARBA" id="ARBA00022692"/>
    </source>
</evidence>
<dbReference type="RefSeq" id="WP_369210154.1">
    <property type="nucleotide sequence ID" value="NZ_JBFNXQ010000122.1"/>
</dbReference>
<dbReference type="PANTHER" id="PTHR42920:SF5">
    <property type="entry name" value="EAMA DOMAIN-CONTAINING PROTEIN"/>
    <property type="match status" value="1"/>
</dbReference>
<feature type="transmembrane region" description="Helical" evidence="8">
    <location>
        <begin position="20"/>
        <end position="39"/>
    </location>
</feature>
<feature type="domain" description="EamA" evidence="9">
    <location>
        <begin position="158"/>
        <end position="287"/>
    </location>
</feature>
<evidence type="ECO:0000259" key="9">
    <source>
        <dbReference type="Pfam" id="PF00892"/>
    </source>
</evidence>
<feature type="transmembrane region" description="Helical" evidence="8">
    <location>
        <begin position="75"/>
        <end position="92"/>
    </location>
</feature>
<dbReference type="InterPro" id="IPR051258">
    <property type="entry name" value="Diverse_Substrate_Transporter"/>
</dbReference>
<keyword evidence="4 8" id="KW-0812">Transmembrane</keyword>
<evidence type="ECO:0000313" key="10">
    <source>
        <dbReference type="EMBL" id="MEX5721348.1"/>
    </source>
</evidence>
<dbReference type="SUPFAM" id="SSF103481">
    <property type="entry name" value="Multidrug resistance efflux transporter EmrE"/>
    <property type="match status" value="2"/>
</dbReference>
<accession>A0ABV3XL88</accession>
<evidence type="ECO:0000256" key="7">
    <source>
        <dbReference type="SAM" id="MobiDB-lite"/>
    </source>
</evidence>
<evidence type="ECO:0000256" key="3">
    <source>
        <dbReference type="ARBA" id="ARBA00022475"/>
    </source>
</evidence>
<dbReference type="Pfam" id="PF00892">
    <property type="entry name" value="EamA"/>
    <property type="match status" value="2"/>
</dbReference>
<gene>
    <name evidence="10" type="ORF">ABQ292_23620</name>
</gene>
<evidence type="ECO:0000256" key="5">
    <source>
        <dbReference type="ARBA" id="ARBA00022989"/>
    </source>
</evidence>
<keyword evidence="3" id="KW-1003">Cell membrane</keyword>
<comment type="subcellular location">
    <subcellularLocation>
        <location evidence="1">Cell membrane</location>
        <topology evidence="1">Multi-pass membrane protein</topology>
    </subcellularLocation>
</comment>
<proteinExistence type="inferred from homology"/>
<feature type="region of interest" description="Disordered" evidence="7">
    <location>
        <begin position="292"/>
        <end position="322"/>
    </location>
</feature>
<feature type="transmembrane region" description="Helical" evidence="8">
    <location>
        <begin position="216"/>
        <end position="236"/>
    </location>
</feature>
<dbReference type="InterPro" id="IPR000620">
    <property type="entry name" value="EamA_dom"/>
</dbReference>
<evidence type="ECO:0000313" key="11">
    <source>
        <dbReference type="Proteomes" id="UP001560045"/>
    </source>
</evidence>
<feature type="transmembrane region" description="Helical" evidence="8">
    <location>
        <begin position="190"/>
        <end position="210"/>
    </location>
</feature>
<name>A0ABV3XL88_9ACTN</name>
<feature type="compositionally biased region" description="Polar residues" evidence="7">
    <location>
        <begin position="312"/>
        <end position="322"/>
    </location>
</feature>